<accession>A0A6J4REW2</accession>
<feature type="compositionally biased region" description="Low complexity" evidence="1">
    <location>
        <begin position="15"/>
        <end position="35"/>
    </location>
</feature>
<feature type="compositionally biased region" description="Low complexity" evidence="1">
    <location>
        <begin position="111"/>
        <end position="147"/>
    </location>
</feature>
<feature type="compositionally biased region" description="Polar residues" evidence="1">
    <location>
        <begin position="90"/>
        <end position="106"/>
    </location>
</feature>
<name>A0A6J4REW2_9ACTN</name>
<sequence>CRRSMTGSPNRRYGRTSARSPARPPRACGRRATPCGCRTPARWDTWCAGGSPACTRSRRSTRCSATIRSRCSAKGRSGRCRGCVAASGPSRATTRSCAATPTSAPGTSPEPCASSSPTGPSTSATAPPSCTARSASSRSTSGRPSGCERCGASWARSRTPSRWSRCRSPWRAPSATSSAPRPAT</sequence>
<evidence type="ECO:0000256" key="1">
    <source>
        <dbReference type="SAM" id="MobiDB-lite"/>
    </source>
</evidence>
<protein>
    <submittedName>
        <fullName evidence="2">Diguanylate cyclase/phosphodiesterase (GGDEF &amp; EAL domains) with PAS/PAC sensor(S)</fullName>
    </submittedName>
</protein>
<feature type="compositionally biased region" description="Low complexity" evidence="1">
    <location>
        <begin position="156"/>
        <end position="184"/>
    </location>
</feature>
<dbReference type="EMBL" id="CADCVL010000012">
    <property type="protein sequence ID" value="CAA9463962.1"/>
    <property type="molecule type" value="Genomic_DNA"/>
</dbReference>
<feature type="region of interest" description="Disordered" evidence="1">
    <location>
        <begin position="1"/>
        <end position="35"/>
    </location>
</feature>
<reference evidence="2" key="1">
    <citation type="submission" date="2020-02" db="EMBL/GenBank/DDBJ databases">
        <authorList>
            <person name="Meier V. D."/>
        </authorList>
    </citation>
    <scope>NUCLEOTIDE SEQUENCE</scope>
    <source>
        <strain evidence="2">AVDCRST_MAG65</strain>
    </source>
</reference>
<evidence type="ECO:0000313" key="2">
    <source>
        <dbReference type="EMBL" id="CAA9463962.1"/>
    </source>
</evidence>
<gene>
    <name evidence="2" type="ORF">AVDCRST_MAG65-73</name>
</gene>
<feature type="non-terminal residue" evidence="2">
    <location>
        <position position="1"/>
    </location>
</feature>
<feature type="region of interest" description="Disordered" evidence="1">
    <location>
        <begin position="74"/>
        <end position="184"/>
    </location>
</feature>
<organism evidence="2">
    <name type="scientific">uncultured Solirubrobacteraceae bacterium</name>
    <dbReference type="NCBI Taxonomy" id="1162706"/>
    <lineage>
        <taxon>Bacteria</taxon>
        <taxon>Bacillati</taxon>
        <taxon>Actinomycetota</taxon>
        <taxon>Thermoleophilia</taxon>
        <taxon>Solirubrobacterales</taxon>
        <taxon>Solirubrobacteraceae</taxon>
        <taxon>environmental samples</taxon>
    </lineage>
</organism>
<feature type="non-terminal residue" evidence="2">
    <location>
        <position position="184"/>
    </location>
</feature>
<proteinExistence type="predicted"/>
<dbReference type="AlphaFoldDB" id="A0A6J4REW2"/>